<keyword evidence="2" id="KW-0677">Repeat</keyword>
<reference evidence="5" key="1">
    <citation type="submission" date="2021-01" db="EMBL/GenBank/DDBJ databases">
        <authorList>
            <person name="Corre E."/>
            <person name="Pelletier E."/>
            <person name="Niang G."/>
            <person name="Scheremetjew M."/>
            <person name="Finn R."/>
            <person name="Kale V."/>
            <person name="Holt S."/>
            <person name="Cochrane G."/>
            <person name="Meng A."/>
            <person name="Brown T."/>
            <person name="Cohen L."/>
        </authorList>
    </citation>
    <scope>NUCLEOTIDE SEQUENCE</scope>
    <source>
        <strain evidence="5">Isolate 1302-5</strain>
    </source>
</reference>
<feature type="compositionally biased region" description="Basic and acidic residues" evidence="4">
    <location>
        <begin position="555"/>
        <end position="566"/>
    </location>
</feature>
<evidence type="ECO:0008006" key="6">
    <source>
        <dbReference type="Google" id="ProtNLM"/>
    </source>
</evidence>
<accession>A0A7S4JFF3</accession>
<feature type="compositionally biased region" description="Acidic residues" evidence="4">
    <location>
        <begin position="481"/>
        <end position="492"/>
    </location>
</feature>
<dbReference type="InterPro" id="IPR001680">
    <property type="entry name" value="WD40_rpt"/>
</dbReference>
<name>A0A7S4JFF3_9STRA</name>
<dbReference type="PANTHER" id="PTHR19848">
    <property type="entry name" value="WD40 REPEAT PROTEIN"/>
    <property type="match status" value="1"/>
</dbReference>
<sequence length="1107" mass="118839">MEGHSEKEKRVAADGREPTDPIDERGVDLEPRPFLAPTESQHHQSGSQVHVTPALLRVDNSESIIDGQMSSDPNDSQLVTDDLLGNLSTHIIDGIGLDALVEDPSDHPPSLLPQATWDGQHGEMLEPLRLVGPDGLQGRDPAIGFLDFDADFADLLKAIGDENGQEAPEPGHSSQEEGEMELVGNRVIGENGSLLEDVIVSDIDFDDAVAALQAVDIDPEDIDFTGDDSFAAGVPSEEDGFLDIRRNSEADGDIVLVNSEDCTSGYESTLDADLSEALGSLSLDAFNSVVQSSPSGVTVEGYTIGPMPPAQGYSGHVKSRILPKETLDNPVLAEVNNTTGERHLDGAVLLQNQLTPEEEGLALSNRLSLNDFLSESGFDPLICGECAPTGHRVFQEEELQDVESHRPTPPISSGGSGRGKPASFVLNGKLQKATVKTGTSISNLNQIVEEEDISESENLDERVCSGNVADENKTDDRGQNQDEEDGQDEEVDPFEAAIAADIAKQRIDLDELLKLSLLSLKDKSNEKSSQTTTAHPEASIAGSSKKKSRAKIKLPKNDTIEHDVRCGQRRRLLSRQKQTKSDSLSNKRVRDAASPFIFSFGSTLLSECKQFEGKPPKEVSDCAALKPSFENPRERSCLGHRDTVFGLSFSPDGTLLATASQDATVRVWNVRENSLMATLTGHNKNHGCLRVAWAPSLYWGEGAKCAEPAQKYDKEVKQPLLASAGADGLVKVWRFSCIEKEDTEPQWACISDIDLVSMEKQLGATGEQKGPGTKSGCLDNSVEKSSNGKEEEQNEQGEECPPHVYALQFVEGWQYSLCGDSGPSGSVESGKSMLLTSSDDFVHLWEPALKNTTSESKPAPDCGGGVKTQRLEFKRCLAFRFGQLNEENGGVLIHSIAGKPGPHHDYLINATGVFVFDASFCQANNLLGAALSDGSMRLINVRGVCVSILQLPGCSSNITSFAWDLAGSRLATSVATGHVVLWDVDIGSGKNSVECACRAVLEGGHDRGRPVFGVKYCGGQPQKLLLSWGSDGKLCIWDSSAIGQVGTPLSVLLSQQNASLFAVDIAFTEKEEVDSSGKTSLKDKTVALAGSSDVSFLGVPVQLFDLS</sequence>
<proteinExistence type="predicted"/>
<feature type="region of interest" description="Disordered" evidence="4">
    <location>
        <begin position="523"/>
        <end position="587"/>
    </location>
</feature>
<gene>
    <name evidence="5" type="ORF">OAUR00152_LOCUS27238</name>
</gene>
<feature type="compositionally biased region" description="Basic and acidic residues" evidence="4">
    <location>
        <begin position="1"/>
        <end position="31"/>
    </location>
</feature>
<dbReference type="InterPro" id="IPR019775">
    <property type="entry name" value="WD40_repeat_CS"/>
</dbReference>
<evidence type="ECO:0000313" key="5">
    <source>
        <dbReference type="EMBL" id="CAE2261868.1"/>
    </source>
</evidence>
<evidence type="ECO:0000256" key="3">
    <source>
        <dbReference type="PROSITE-ProRule" id="PRU00221"/>
    </source>
</evidence>
<dbReference type="PROSITE" id="PS00678">
    <property type="entry name" value="WD_REPEATS_1"/>
    <property type="match status" value="1"/>
</dbReference>
<feature type="repeat" description="WD" evidence="3">
    <location>
        <begin position="637"/>
        <end position="678"/>
    </location>
</feature>
<dbReference type="PANTHER" id="PTHR19848:SF8">
    <property type="entry name" value="F-BOX AND WD REPEAT DOMAIN CONTAINING 7"/>
    <property type="match status" value="1"/>
</dbReference>
<dbReference type="Pfam" id="PF00400">
    <property type="entry name" value="WD40"/>
    <property type="match status" value="2"/>
</dbReference>
<feature type="compositionally biased region" description="Basic residues" evidence="4">
    <location>
        <begin position="544"/>
        <end position="554"/>
    </location>
</feature>
<evidence type="ECO:0000256" key="1">
    <source>
        <dbReference type="ARBA" id="ARBA00022574"/>
    </source>
</evidence>
<dbReference type="PROSITE" id="PS50294">
    <property type="entry name" value="WD_REPEATS_REGION"/>
    <property type="match status" value="1"/>
</dbReference>
<dbReference type="PROSITE" id="PS50082">
    <property type="entry name" value="WD_REPEATS_2"/>
    <property type="match status" value="1"/>
</dbReference>
<dbReference type="EMBL" id="HBKQ01039505">
    <property type="protein sequence ID" value="CAE2261868.1"/>
    <property type="molecule type" value="Transcribed_RNA"/>
</dbReference>
<keyword evidence="1 3" id="KW-0853">WD repeat</keyword>
<dbReference type="Gene3D" id="2.130.10.10">
    <property type="entry name" value="YVTN repeat-like/Quinoprotein amine dehydrogenase"/>
    <property type="match status" value="2"/>
</dbReference>
<dbReference type="InterPro" id="IPR015943">
    <property type="entry name" value="WD40/YVTN_repeat-like_dom_sf"/>
</dbReference>
<feature type="region of interest" description="Disordered" evidence="4">
    <location>
        <begin position="398"/>
        <end position="423"/>
    </location>
</feature>
<feature type="region of interest" description="Disordered" evidence="4">
    <location>
        <begin position="764"/>
        <end position="799"/>
    </location>
</feature>
<evidence type="ECO:0000256" key="4">
    <source>
        <dbReference type="SAM" id="MobiDB-lite"/>
    </source>
</evidence>
<feature type="region of interest" description="Disordered" evidence="4">
    <location>
        <begin position="452"/>
        <end position="492"/>
    </location>
</feature>
<organism evidence="5">
    <name type="scientific">Odontella aurita</name>
    <dbReference type="NCBI Taxonomy" id="265563"/>
    <lineage>
        <taxon>Eukaryota</taxon>
        <taxon>Sar</taxon>
        <taxon>Stramenopiles</taxon>
        <taxon>Ochrophyta</taxon>
        <taxon>Bacillariophyta</taxon>
        <taxon>Mediophyceae</taxon>
        <taxon>Biddulphiophycidae</taxon>
        <taxon>Eupodiscales</taxon>
        <taxon>Odontellaceae</taxon>
        <taxon>Odontella</taxon>
    </lineage>
</organism>
<feature type="region of interest" description="Disordered" evidence="4">
    <location>
        <begin position="1"/>
        <end position="49"/>
    </location>
</feature>
<protein>
    <recommendedName>
        <fullName evidence="6">Anaphase-promoting complex subunit 4 WD40 domain-containing protein</fullName>
    </recommendedName>
</protein>
<dbReference type="SMART" id="SM00320">
    <property type="entry name" value="WD40"/>
    <property type="match status" value="5"/>
</dbReference>
<dbReference type="AlphaFoldDB" id="A0A7S4JFF3"/>
<dbReference type="SUPFAM" id="SSF50978">
    <property type="entry name" value="WD40 repeat-like"/>
    <property type="match status" value="1"/>
</dbReference>
<feature type="compositionally biased region" description="Basic and acidic residues" evidence="4">
    <location>
        <begin position="470"/>
        <end position="480"/>
    </location>
</feature>
<dbReference type="InterPro" id="IPR036322">
    <property type="entry name" value="WD40_repeat_dom_sf"/>
</dbReference>
<evidence type="ECO:0000256" key="2">
    <source>
        <dbReference type="ARBA" id="ARBA00022737"/>
    </source>
</evidence>
<feature type="compositionally biased region" description="Basic residues" evidence="4">
    <location>
        <begin position="567"/>
        <end position="578"/>
    </location>
</feature>